<organism evidence="8 9">
    <name type="scientific">Eucalyptus globulus</name>
    <name type="common">Tasmanian blue gum</name>
    <dbReference type="NCBI Taxonomy" id="34317"/>
    <lineage>
        <taxon>Eukaryota</taxon>
        <taxon>Viridiplantae</taxon>
        <taxon>Streptophyta</taxon>
        <taxon>Embryophyta</taxon>
        <taxon>Tracheophyta</taxon>
        <taxon>Spermatophyta</taxon>
        <taxon>Magnoliopsida</taxon>
        <taxon>eudicotyledons</taxon>
        <taxon>Gunneridae</taxon>
        <taxon>Pentapetalae</taxon>
        <taxon>rosids</taxon>
        <taxon>malvids</taxon>
        <taxon>Myrtales</taxon>
        <taxon>Myrtaceae</taxon>
        <taxon>Myrtoideae</taxon>
        <taxon>Eucalypteae</taxon>
        <taxon>Eucalyptus</taxon>
    </lineage>
</organism>
<sequence length="344" mass="37791">MREIEGEGDSNGNGDGDDESESLIVVETTEALRGETQKPLLLALNYAMLSLGTCGGPLLMHLYYIYSGSGGPSTRLVLMDPFLFVASAIVGVFTGLDDYLYAYGVVWLLASTLVLLIVTQLTFTARFAFLLVRQQFTPYSINSVYLLTIAARVLALNTSSDWSAGESDQEYYAGFFMMLGAAALYRFILPPVELTYKKAKRAVSYLLVLEIQLVMCFFATAFCTVGMLVRGEQRSRAIPTEAKNYELGEALYYVVLVGNTITWQFFFLGVIGVIFCASSLFSGIMIAVLLPVTEILAVICFQETFQAEKGVSLAVSLWGLASYFYGEFKLAKKEKERAAAAEAD</sequence>
<feature type="transmembrane region" description="Helical" evidence="6">
    <location>
        <begin position="43"/>
        <end position="64"/>
    </location>
</feature>
<comment type="caution">
    <text evidence="6">Lacks conserved residue(s) required for the propagation of feature annotation.</text>
</comment>
<name>A0ABD3IY15_EUCGL</name>
<comment type="subcellular location">
    <subcellularLocation>
        <location evidence="6">Membrane</location>
        <topology evidence="6">Multi-pass membrane protein</topology>
    </subcellularLocation>
</comment>
<keyword evidence="4 6" id="KW-1133">Transmembrane helix</keyword>
<evidence type="ECO:0000256" key="3">
    <source>
        <dbReference type="ARBA" id="ARBA00022692"/>
    </source>
</evidence>
<dbReference type="GO" id="GO:0016020">
    <property type="term" value="C:membrane"/>
    <property type="evidence" value="ECO:0007669"/>
    <property type="project" value="UniProtKB-SubCell"/>
</dbReference>
<feature type="region of interest" description="Disordered" evidence="7">
    <location>
        <begin position="1"/>
        <end position="20"/>
    </location>
</feature>
<feature type="transmembrane region" description="Helical" evidence="6">
    <location>
        <begin position="284"/>
        <end position="305"/>
    </location>
</feature>
<evidence type="ECO:0000313" key="8">
    <source>
        <dbReference type="EMBL" id="KAL3718989.1"/>
    </source>
</evidence>
<comment type="similarity">
    <text evidence="1 6">Belongs to the purine permeases (TC 2.A.7.14) family.</text>
</comment>
<feature type="transmembrane region" description="Helical" evidence="6">
    <location>
        <begin position="250"/>
        <end position="277"/>
    </location>
</feature>
<dbReference type="PANTHER" id="PTHR31376">
    <property type="entry name" value="OS09G0467300 PROTEIN-RELATED"/>
    <property type="match status" value="1"/>
</dbReference>
<dbReference type="InterPro" id="IPR030182">
    <property type="entry name" value="PUP_plant"/>
</dbReference>
<comment type="caution">
    <text evidence="8">The sequence shown here is derived from an EMBL/GenBank/DDBJ whole genome shotgun (WGS) entry which is preliminary data.</text>
</comment>
<feature type="transmembrane region" description="Helical" evidence="6">
    <location>
        <begin position="202"/>
        <end position="230"/>
    </location>
</feature>
<evidence type="ECO:0000256" key="2">
    <source>
        <dbReference type="ARBA" id="ARBA00022448"/>
    </source>
</evidence>
<feature type="transmembrane region" description="Helical" evidence="6">
    <location>
        <begin position="100"/>
        <end position="118"/>
    </location>
</feature>
<proteinExistence type="inferred from homology"/>
<dbReference type="Proteomes" id="UP001634007">
    <property type="component" value="Unassembled WGS sequence"/>
</dbReference>
<dbReference type="GO" id="GO:0015211">
    <property type="term" value="F:purine nucleoside transmembrane transporter activity"/>
    <property type="evidence" value="ECO:0007669"/>
    <property type="project" value="UniProtKB-UniRule"/>
</dbReference>
<evidence type="ECO:0000256" key="7">
    <source>
        <dbReference type="SAM" id="MobiDB-lite"/>
    </source>
</evidence>
<protein>
    <recommendedName>
        <fullName evidence="6">Probable purine permease</fullName>
    </recommendedName>
</protein>
<evidence type="ECO:0000256" key="6">
    <source>
        <dbReference type="RuleBase" id="RU368015"/>
    </source>
</evidence>
<dbReference type="AlphaFoldDB" id="A0ABD3IY15"/>
<feature type="transmembrane region" description="Helical" evidence="6">
    <location>
        <begin position="76"/>
        <end position="94"/>
    </location>
</feature>
<keyword evidence="5 6" id="KW-0472">Membrane</keyword>
<keyword evidence="3 6" id="KW-0812">Transmembrane</keyword>
<gene>
    <name evidence="8" type="ORF">ACJRO7_004004</name>
</gene>
<dbReference type="GO" id="GO:0005345">
    <property type="term" value="F:purine nucleobase transmembrane transporter activity"/>
    <property type="evidence" value="ECO:0007669"/>
    <property type="project" value="UniProtKB-UniRule"/>
</dbReference>
<feature type="transmembrane region" description="Helical" evidence="6">
    <location>
        <begin position="139"/>
        <end position="159"/>
    </location>
</feature>
<evidence type="ECO:0000313" key="9">
    <source>
        <dbReference type="Proteomes" id="UP001634007"/>
    </source>
</evidence>
<evidence type="ECO:0000256" key="5">
    <source>
        <dbReference type="ARBA" id="ARBA00023136"/>
    </source>
</evidence>
<dbReference type="Pfam" id="PF16913">
    <property type="entry name" value="PUNUT"/>
    <property type="match status" value="1"/>
</dbReference>
<evidence type="ECO:0000256" key="1">
    <source>
        <dbReference type="ARBA" id="ARBA00006213"/>
    </source>
</evidence>
<keyword evidence="9" id="KW-1185">Reference proteome</keyword>
<reference evidence="8 9" key="1">
    <citation type="submission" date="2024-11" db="EMBL/GenBank/DDBJ databases">
        <title>Chromosome-level genome assembly of Eucalyptus globulus Labill. provides insights into its genome evolution.</title>
        <authorList>
            <person name="Li X."/>
        </authorList>
    </citation>
    <scope>NUCLEOTIDE SEQUENCE [LARGE SCALE GENOMIC DNA]</scope>
    <source>
        <strain evidence="8">CL2024</strain>
        <tissue evidence="8">Fresh tender leaves</tissue>
    </source>
</reference>
<keyword evidence="2 6" id="KW-0813">Transport</keyword>
<dbReference type="PANTHER" id="PTHR31376:SF1">
    <property type="entry name" value="PURINE PERMEASE 2"/>
    <property type="match status" value="1"/>
</dbReference>
<feature type="transmembrane region" description="Helical" evidence="6">
    <location>
        <begin position="171"/>
        <end position="190"/>
    </location>
</feature>
<dbReference type="EMBL" id="JBJKBG010000010">
    <property type="protein sequence ID" value="KAL3718989.1"/>
    <property type="molecule type" value="Genomic_DNA"/>
</dbReference>
<feature type="transmembrane region" description="Helical" evidence="6">
    <location>
        <begin position="311"/>
        <end position="328"/>
    </location>
</feature>
<evidence type="ECO:0000256" key="4">
    <source>
        <dbReference type="ARBA" id="ARBA00022989"/>
    </source>
</evidence>
<accession>A0ABD3IY15</accession>